<protein>
    <recommendedName>
        <fullName evidence="1">TLDc domain-containing protein</fullName>
    </recommendedName>
</protein>
<dbReference type="EMBL" id="QKWP01000042">
    <property type="protein sequence ID" value="RIB29285.1"/>
    <property type="molecule type" value="Genomic_DNA"/>
</dbReference>
<comment type="caution">
    <text evidence="2">The sequence shown here is derived from an EMBL/GenBank/DDBJ whole genome shotgun (WGS) entry which is preliminary data.</text>
</comment>
<feature type="non-terminal residue" evidence="2">
    <location>
        <position position="1"/>
    </location>
</feature>
<dbReference type="Pfam" id="PF07534">
    <property type="entry name" value="TLD"/>
    <property type="match status" value="1"/>
</dbReference>
<gene>
    <name evidence="2" type="ORF">C2G38_2057197</name>
</gene>
<proteinExistence type="predicted"/>
<name>A0A397W3G9_9GLOM</name>
<keyword evidence="3" id="KW-1185">Reference proteome</keyword>
<accession>A0A397W3G9</accession>
<dbReference type="Proteomes" id="UP000266673">
    <property type="component" value="Unassembled WGS sequence"/>
</dbReference>
<sequence length="211" mass="24117">IAKFVSPNRPVTSTILQPRKKLAKQLPPRKSISIHSSIINLEHAVEISSWIDRCSTTYDVTEIPYEFKLLLRGSRDGFDTKTFHKLCDNIPALIVVMKVENSNGILGGYSPLGWNSTNSGYTEAPGSFIFSLKNENMKESILSRVNDQSHATYYSHNHGPWFYDFGHRDSYGPKKWYYQGNFSTYQPPIINAVNIHFSIDDYEVFQLCKNV</sequence>
<evidence type="ECO:0000313" key="2">
    <source>
        <dbReference type="EMBL" id="RIB29285.1"/>
    </source>
</evidence>
<reference evidence="2 3" key="1">
    <citation type="submission" date="2018-06" db="EMBL/GenBank/DDBJ databases">
        <title>Comparative genomics reveals the genomic features of Rhizophagus irregularis, R. cerebriforme, R. diaphanum and Gigaspora rosea, and their symbiotic lifestyle signature.</title>
        <authorList>
            <person name="Morin E."/>
            <person name="San Clemente H."/>
            <person name="Chen E.C.H."/>
            <person name="De La Providencia I."/>
            <person name="Hainaut M."/>
            <person name="Kuo A."/>
            <person name="Kohler A."/>
            <person name="Murat C."/>
            <person name="Tang N."/>
            <person name="Roy S."/>
            <person name="Loubradou J."/>
            <person name="Henrissat B."/>
            <person name="Grigoriev I.V."/>
            <person name="Corradi N."/>
            <person name="Roux C."/>
            <person name="Martin F.M."/>
        </authorList>
    </citation>
    <scope>NUCLEOTIDE SEQUENCE [LARGE SCALE GENOMIC DNA]</scope>
    <source>
        <strain evidence="2 3">DAOM 194757</strain>
    </source>
</reference>
<dbReference type="InterPro" id="IPR006571">
    <property type="entry name" value="TLDc_dom"/>
</dbReference>
<dbReference type="AlphaFoldDB" id="A0A397W3G9"/>
<dbReference type="OrthoDB" id="2435836at2759"/>
<evidence type="ECO:0000313" key="3">
    <source>
        <dbReference type="Proteomes" id="UP000266673"/>
    </source>
</evidence>
<organism evidence="2 3">
    <name type="scientific">Gigaspora rosea</name>
    <dbReference type="NCBI Taxonomy" id="44941"/>
    <lineage>
        <taxon>Eukaryota</taxon>
        <taxon>Fungi</taxon>
        <taxon>Fungi incertae sedis</taxon>
        <taxon>Mucoromycota</taxon>
        <taxon>Glomeromycotina</taxon>
        <taxon>Glomeromycetes</taxon>
        <taxon>Diversisporales</taxon>
        <taxon>Gigasporaceae</taxon>
        <taxon>Gigaspora</taxon>
    </lineage>
</organism>
<dbReference type="PROSITE" id="PS51886">
    <property type="entry name" value="TLDC"/>
    <property type="match status" value="1"/>
</dbReference>
<evidence type="ECO:0000259" key="1">
    <source>
        <dbReference type="PROSITE" id="PS51886"/>
    </source>
</evidence>
<feature type="domain" description="TLDc" evidence="1">
    <location>
        <begin position="37"/>
        <end position="208"/>
    </location>
</feature>